<gene>
    <name evidence="4" type="ORF">SAMN05444158_1159</name>
</gene>
<evidence type="ECO:0000259" key="3">
    <source>
        <dbReference type="SMART" id="SM00829"/>
    </source>
</evidence>
<evidence type="ECO:0000313" key="5">
    <source>
        <dbReference type="Proteomes" id="UP000243904"/>
    </source>
</evidence>
<feature type="domain" description="Enoyl reductase (ER)" evidence="3">
    <location>
        <begin position="20"/>
        <end position="375"/>
    </location>
</feature>
<dbReference type="InterPro" id="IPR020843">
    <property type="entry name" value="ER"/>
</dbReference>
<dbReference type="GO" id="GO:0070402">
    <property type="term" value="F:NADPH binding"/>
    <property type="evidence" value="ECO:0007669"/>
    <property type="project" value="TreeGrafter"/>
</dbReference>
<dbReference type="PANTHER" id="PTHR48106">
    <property type="entry name" value="QUINONE OXIDOREDUCTASE PIG3-RELATED"/>
    <property type="match status" value="1"/>
</dbReference>
<dbReference type="AlphaFoldDB" id="A0A1H1PUX6"/>
<keyword evidence="2" id="KW-0560">Oxidoreductase</keyword>
<dbReference type="PANTHER" id="PTHR48106:SF18">
    <property type="entry name" value="QUINONE OXIDOREDUCTASE PIG3"/>
    <property type="match status" value="1"/>
</dbReference>
<proteinExistence type="predicted"/>
<dbReference type="SMART" id="SM00829">
    <property type="entry name" value="PKS_ER"/>
    <property type="match status" value="1"/>
</dbReference>
<dbReference type="RefSeq" id="WP_146686583.1">
    <property type="nucleotide sequence ID" value="NZ_LT629750.1"/>
</dbReference>
<keyword evidence="1" id="KW-0521">NADP</keyword>
<dbReference type="EMBL" id="LT629750">
    <property type="protein sequence ID" value="SDS14883.1"/>
    <property type="molecule type" value="Genomic_DNA"/>
</dbReference>
<organism evidence="4 5">
    <name type="scientific">Bradyrhizobium canariense</name>
    <dbReference type="NCBI Taxonomy" id="255045"/>
    <lineage>
        <taxon>Bacteria</taxon>
        <taxon>Pseudomonadati</taxon>
        <taxon>Pseudomonadota</taxon>
        <taxon>Alphaproteobacteria</taxon>
        <taxon>Hyphomicrobiales</taxon>
        <taxon>Nitrobacteraceae</taxon>
        <taxon>Bradyrhizobium</taxon>
    </lineage>
</organism>
<dbReference type="SUPFAM" id="SSF50129">
    <property type="entry name" value="GroES-like"/>
    <property type="match status" value="1"/>
</dbReference>
<evidence type="ECO:0000313" key="4">
    <source>
        <dbReference type="EMBL" id="SDS14883.1"/>
    </source>
</evidence>
<dbReference type="InterPro" id="IPR011032">
    <property type="entry name" value="GroES-like_sf"/>
</dbReference>
<keyword evidence="5" id="KW-1185">Reference proteome</keyword>
<dbReference type="Gene3D" id="3.40.50.720">
    <property type="entry name" value="NAD(P)-binding Rossmann-like Domain"/>
    <property type="match status" value="1"/>
</dbReference>
<dbReference type="InterPro" id="IPR036291">
    <property type="entry name" value="NAD(P)-bd_dom_sf"/>
</dbReference>
<dbReference type="GO" id="GO:0016651">
    <property type="term" value="F:oxidoreductase activity, acting on NAD(P)H"/>
    <property type="evidence" value="ECO:0007669"/>
    <property type="project" value="TreeGrafter"/>
</dbReference>
<sequence length="381" mass="40224">MSSENHQTGLQLRSLIKKSGELEISLANVPTPEPAEDEIVVRVEATPINPSDLGLLIGAADMTTAKSSGSKDAPVVTAKVPEAAMKAMAGRLDESMPVGNEGAGVVIKTGSSDAAKALMGKTVAMIGGAMYVQYRCLKARDVLVLPEGATPADGASCFVNPLTALGMTETMRREGHKALVHTAAASNLGQMLNRICIKDGIALVNIVRSSQQADILRKIGAKYVVDSSAPTFMDDLTNALVETGATLAFDAIGGGKLAGQILTCMEIAANKTAKVYSRYGSTVHKQVYIYGSLDPGPVELNRAFGMAWGVGGWLLFPFLQKIGRADGERLRQRVAAELKTTFASHYTKVVSLQEALQLSNIAAYAKRATGEKYLINPNKGG</sequence>
<reference evidence="5" key="1">
    <citation type="submission" date="2016-10" db="EMBL/GenBank/DDBJ databases">
        <authorList>
            <person name="Varghese N."/>
            <person name="Submissions S."/>
        </authorList>
    </citation>
    <scope>NUCLEOTIDE SEQUENCE [LARGE SCALE GENOMIC DNA]</scope>
    <source>
        <strain evidence="5">GAS369</strain>
    </source>
</reference>
<evidence type="ECO:0000256" key="2">
    <source>
        <dbReference type="ARBA" id="ARBA00023002"/>
    </source>
</evidence>
<name>A0A1H1PUX6_9BRAD</name>
<protein>
    <recommendedName>
        <fullName evidence="3">Enoyl reductase (ER) domain-containing protein</fullName>
    </recommendedName>
</protein>
<dbReference type="Gene3D" id="3.90.180.10">
    <property type="entry name" value="Medium-chain alcohol dehydrogenases, catalytic domain"/>
    <property type="match status" value="1"/>
</dbReference>
<dbReference type="SUPFAM" id="SSF51735">
    <property type="entry name" value="NAD(P)-binding Rossmann-fold domains"/>
    <property type="match status" value="1"/>
</dbReference>
<accession>A0A1H1PUX6</accession>
<evidence type="ECO:0000256" key="1">
    <source>
        <dbReference type="ARBA" id="ARBA00022857"/>
    </source>
</evidence>
<dbReference type="CDD" id="cd08291">
    <property type="entry name" value="ETR_like_1"/>
    <property type="match status" value="1"/>
</dbReference>
<dbReference type="Proteomes" id="UP000243904">
    <property type="component" value="Chromosome I"/>
</dbReference>